<dbReference type="InterPro" id="IPR000157">
    <property type="entry name" value="TIR_dom"/>
</dbReference>
<dbReference type="Proteomes" id="UP000033423">
    <property type="component" value="Unassembled WGS sequence"/>
</dbReference>
<dbReference type="GO" id="GO:0007165">
    <property type="term" value="P:signal transduction"/>
    <property type="evidence" value="ECO:0007669"/>
    <property type="project" value="InterPro"/>
</dbReference>
<dbReference type="AlphaFoldDB" id="A0A0F3GS10"/>
<dbReference type="PROSITE" id="PS50104">
    <property type="entry name" value="TIR"/>
    <property type="match status" value="1"/>
</dbReference>
<reference evidence="2 3" key="1">
    <citation type="submission" date="2015-02" db="EMBL/GenBank/DDBJ databases">
        <title>Single-cell genomics of uncultivated deep-branching MTB reveals a conserved set of magnetosome genes.</title>
        <authorList>
            <person name="Kolinko S."/>
            <person name="Richter M."/>
            <person name="Glockner F.O."/>
            <person name="Brachmann A."/>
            <person name="Schuler D."/>
        </authorList>
    </citation>
    <scope>NUCLEOTIDE SEQUENCE [LARGE SCALE GENOMIC DNA]</scope>
    <source>
        <strain evidence="2">TM-1</strain>
    </source>
</reference>
<organism evidence="2 3">
    <name type="scientific">Candidatus Magnetobacterium bavaricum</name>
    <dbReference type="NCBI Taxonomy" id="29290"/>
    <lineage>
        <taxon>Bacteria</taxon>
        <taxon>Pseudomonadati</taxon>
        <taxon>Nitrospirota</taxon>
        <taxon>Thermodesulfovibrionia</taxon>
        <taxon>Thermodesulfovibrionales</taxon>
        <taxon>Candidatus Magnetobacteriaceae</taxon>
        <taxon>Candidatus Magnetobacterium</taxon>
    </lineage>
</organism>
<protein>
    <recommendedName>
        <fullName evidence="1">TIR domain-containing protein</fullName>
    </recommendedName>
</protein>
<proteinExistence type="predicted"/>
<dbReference type="Pfam" id="PF13676">
    <property type="entry name" value="TIR_2"/>
    <property type="match status" value="1"/>
</dbReference>
<comment type="caution">
    <text evidence="2">The sequence shown here is derived from an EMBL/GenBank/DDBJ whole genome shotgun (WGS) entry which is preliminary data.</text>
</comment>
<evidence type="ECO:0000313" key="3">
    <source>
        <dbReference type="Proteomes" id="UP000033423"/>
    </source>
</evidence>
<dbReference type="SUPFAM" id="SSF52200">
    <property type="entry name" value="Toll/Interleukin receptor TIR domain"/>
    <property type="match status" value="1"/>
</dbReference>
<feature type="domain" description="TIR" evidence="1">
    <location>
        <begin position="1"/>
        <end position="41"/>
    </location>
</feature>
<evidence type="ECO:0000313" key="2">
    <source>
        <dbReference type="EMBL" id="KJU84572.1"/>
    </source>
</evidence>
<sequence>MYDVFLSHMSEDKPIVEEIGKRLEDEYHLRVWLDKWEIVPR</sequence>
<dbReference type="Gene3D" id="3.40.50.10140">
    <property type="entry name" value="Toll/interleukin-1 receptor homology (TIR) domain"/>
    <property type="match status" value="1"/>
</dbReference>
<accession>A0A0F3GS10</accession>
<dbReference type="EMBL" id="LACI01001388">
    <property type="protein sequence ID" value="KJU84572.1"/>
    <property type="molecule type" value="Genomic_DNA"/>
</dbReference>
<name>A0A0F3GS10_9BACT</name>
<dbReference type="InterPro" id="IPR035897">
    <property type="entry name" value="Toll_tir_struct_dom_sf"/>
</dbReference>
<keyword evidence="3" id="KW-1185">Reference proteome</keyword>
<evidence type="ECO:0000259" key="1">
    <source>
        <dbReference type="PROSITE" id="PS50104"/>
    </source>
</evidence>
<gene>
    <name evidence="2" type="ORF">MBAV_003232</name>
</gene>